<dbReference type="Gene3D" id="3.40.1390.30">
    <property type="entry name" value="NIF3 (NGG1p interacting factor 3)-like"/>
    <property type="match status" value="1"/>
</dbReference>
<organism evidence="1 2">
    <name type="scientific">Candidatus Omnitrophus magneticus</name>
    <dbReference type="NCBI Taxonomy" id="1609969"/>
    <lineage>
        <taxon>Bacteria</taxon>
        <taxon>Pseudomonadati</taxon>
        <taxon>Candidatus Omnitrophota</taxon>
        <taxon>Candidatus Omnitrophus</taxon>
    </lineage>
</organism>
<protein>
    <submittedName>
        <fullName evidence="1">NGG1p interacting factor 3, NIF3</fullName>
    </submittedName>
</protein>
<keyword evidence="2" id="KW-1185">Reference proteome</keyword>
<gene>
    <name evidence="1" type="ORF">OMAG_002717</name>
</gene>
<dbReference type="InterPro" id="IPR036069">
    <property type="entry name" value="DUF34/NIF3_sf"/>
</dbReference>
<evidence type="ECO:0000313" key="1">
    <source>
        <dbReference type="EMBL" id="KJJ83420.1"/>
    </source>
</evidence>
<name>A0A0F0CPR8_9BACT</name>
<comment type="caution">
    <text evidence="1">The sequence shown here is derived from an EMBL/GenBank/DDBJ whole genome shotgun (WGS) entry which is preliminary data.</text>
</comment>
<evidence type="ECO:0000313" key="2">
    <source>
        <dbReference type="Proteomes" id="UP000033428"/>
    </source>
</evidence>
<sequence>MKLKEIFDKAVKTALKNDPRSASIIKKDLNLLKKSYGQMTSLEKSNFDKESLIHPYDDSRILYGAPDKEIKTIMVGIDIDTSELLLADRFRQNGVNIDLVISHHPLGRGLTQLDKVMILQPRLWQSLGFDETLAREIIRDRMEEVARSLSGINYTRVVDFARIMDIPLICLHTAADNCVSAFLSKLFIKEKPDKLEDVLNLCYKIPEYSYAAKSGMGPYILVGDKKKKAGKILVDMTGGANGPDRIFSRLSQSGIQTIVGMHIKDSGYKIVKSEFLNYIVAGHMSSDTLGVNLLLDAVDPANKLTIIECSGFKRYIRKNG</sequence>
<accession>A0A0F0CPR8</accession>
<dbReference type="Proteomes" id="UP000033428">
    <property type="component" value="Unassembled WGS sequence"/>
</dbReference>
<dbReference type="SUPFAM" id="SSF102705">
    <property type="entry name" value="NIF3 (NGG1p interacting factor 3)-like"/>
    <property type="match status" value="1"/>
</dbReference>
<reference evidence="1 2" key="1">
    <citation type="submission" date="2015-02" db="EMBL/GenBank/DDBJ databases">
        <title>Single-cell genomics of uncultivated deep-branching MTB reveals a conserved set of magnetosome genes.</title>
        <authorList>
            <person name="Kolinko S."/>
            <person name="Richter M."/>
            <person name="Glockner F.O."/>
            <person name="Brachmann A."/>
            <person name="Schuler D."/>
        </authorList>
    </citation>
    <scope>NUCLEOTIDE SEQUENCE [LARGE SCALE GENOMIC DNA]</scope>
    <source>
        <strain evidence="1">SKK-01</strain>
    </source>
</reference>
<proteinExistence type="predicted"/>
<dbReference type="EMBL" id="JYNY01000588">
    <property type="protein sequence ID" value="KJJ83420.1"/>
    <property type="molecule type" value="Genomic_DNA"/>
</dbReference>
<dbReference type="AlphaFoldDB" id="A0A0F0CPR8"/>